<dbReference type="InterPro" id="IPR003607">
    <property type="entry name" value="HD/PDEase_dom"/>
</dbReference>
<evidence type="ECO:0000256" key="1">
    <source>
        <dbReference type="SAM" id="Phobius"/>
    </source>
</evidence>
<feature type="transmembrane region" description="Helical" evidence="1">
    <location>
        <begin position="12"/>
        <end position="30"/>
    </location>
</feature>
<dbReference type="Gene3D" id="1.10.3210.10">
    <property type="entry name" value="Hypothetical protein af1432"/>
    <property type="match status" value="1"/>
</dbReference>
<dbReference type="NCBIfam" id="TIGR00254">
    <property type="entry name" value="GGDEF"/>
    <property type="match status" value="1"/>
</dbReference>
<keyword evidence="4" id="KW-0808">Transferase</keyword>
<keyword evidence="5" id="KW-1185">Reference proteome</keyword>
<dbReference type="InterPro" id="IPR029787">
    <property type="entry name" value="Nucleotide_cyclase"/>
</dbReference>
<dbReference type="NCBIfam" id="TIGR00277">
    <property type="entry name" value="HDIG"/>
    <property type="match status" value="1"/>
</dbReference>
<dbReference type="SMART" id="SM00471">
    <property type="entry name" value="HDc"/>
    <property type="match status" value="1"/>
</dbReference>
<evidence type="ECO:0000259" key="3">
    <source>
        <dbReference type="PROSITE" id="PS51832"/>
    </source>
</evidence>
<evidence type="ECO:0000259" key="2">
    <source>
        <dbReference type="PROSITE" id="PS50887"/>
    </source>
</evidence>
<dbReference type="PROSITE" id="PS51832">
    <property type="entry name" value="HD_GYP"/>
    <property type="match status" value="1"/>
</dbReference>
<dbReference type="InterPro" id="IPR037522">
    <property type="entry name" value="HD_GYP_dom"/>
</dbReference>
<dbReference type="InterPro" id="IPR006675">
    <property type="entry name" value="HDIG_dom"/>
</dbReference>
<dbReference type="PROSITE" id="PS50887">
    <property type="entry name" value="GGDEF"/>
    <property type="match status" value="1"/>
</dbReference>
<keyword evidence="1" id="KW-0812">Transmembrane</keyword>
<feature type="domain" description="GGDEF" evidence="2">
    <location>
        <begin position="77"/>
        <end position="212"/>
    </location>
</feature>
<dbReference type="PANTHER" id="PTHR43155:SF2">
    <property type="entry name" value="CYCLIC DI-GMP PHOSPHODIESTERASE PA4108"/>
    <property type="match status" value="1"/>
</dbReference>
<dbReference type="SMART" id="SM00267">
    <property type="entry name" value="GGDEF"/>
    <property type="match status" value="1"/>
</dbReference>
<dbReference type="Pfam" id="PF13487">
    <property type="entry name" value="HD_5"/>
    <property type="match status" value="1"/>
</dbReference>
<keyword evidence="4" id="KW-0548">Nucleotidyltransferase</keyword>
<comment type="caution">
    <text evidence="4">The sequence shown here is derived from an EMBL/GenBank/DDBJ whole genome shotgun (WGS) entry which is preliminary data.</text>
</comment>
<dbReference type="CDD" id="cd00077">
    <property type="entry name" value="HDc"/>
    <property type="match status" value="1"/>
</dbReference>
<protein>
    <submittedName>
        <fullName evidence="4">Diguanylate cyclase</fullName>
        <ecNumber evidence="4">2.7.7.65</ecNumber>
    </submittedName>
</protein>
<feature type="domain" description="HD-GYP" evidence="3">
    <location>
        <begin position="219"/>
        <end position="409"/>
    </location>
</feature>
<reference evidence="5" key="1">
    <citation type="journal article" date="2019" name="Int. J. Syst. Evol. Microbiol.">
        <title>The Global Catalogue of Microorganisms (GCM) 10K type strain sequencing project: providing services to taxonomists for standard genome sequencing and annotation.</title>
        <authorList>
            <consortium name="The Broad Institute Genomics Platform"/>
            <consortium name="The Broad Institute Genome Sequencing Center for Infectious Disease"/>
            <person name="Wu L."/>
            <person name="Ma J."/>
        </authorList>
    </citation>
    <scope>NUCLEOTIDE SEQUENCE [LARGE SCALE GENOMIC DNA]</scope>
    <source>
        <strain evidence="5">CGMCC 1.13574</strain>
    </source>
</reference>
<dbReference type="Gene3D" id="3.30.70.270">
    <property type="match status" value="1"/>
</dbReference>
<dbReference type="EC" id="2.7.7.65" evidence="4"/>
<dbReference type="Proteomes" id="UP001597343">
    <property type="component" value="Unassembled WGS sequence"/>
</dbReference>
<organism evidence="4 5">
    <name type="scientific">Tumebacillus lipolyticus</name>
    <dbReference type="NCBI Taxonomy" id="1280370"/>
    <lineage>
        <taxon>Bacteria</taxon>
        <taxon>Bacillati</taxon>
        <taxon>Bacillota</taxon>
        <taxon>Bacilli</taxon>
        <taxon>Bacillales</taxon>
        <taxon>Alicyclobacillaceae</taxon>
        <taxon>Tumebacillus</taxon>
    </lineage>
</organism>
<accession>A0ABW4ZV07</accession>
<dbReference type="CDD" id="cd01949">
    <property type="entry name" value="GGDEF"/>
    <property type="match status" value="1"/>
</dbReference>
<name>A0ABW4ZV07_9BACL</name>
<dbReference type="GO" id="GO:0052621">
    <property type="term" value="F:diguanylate cyclase activity"/>
    <property type="evidence" value="ECO:0007669"/>
    <property type="project" value="UniProtKB-EC"/>
</dbReference>
<dbReference type="EMBL" id="JBHUIO010000005">
    <property type="protein sequence ID" value="MFD2169578.1"/>
    <property type="molecule type" value="Genomic_DNA"/>
</dbReference>
<dbReference type="Pfam" id="PF00990">
    <property type="entry name" value="GGDEF"/>
    <property type="match status" value="1"/>
</dbReference>
<dbReference type="InterPro" id="IPR000160">
    <property type="entry name" value="GGDEF_dom"/>
</dbReference>
<dbReference type="InterPro" id="IPR043128">
    <property type="entry name" value="Rev_trsase/Diguanyl_cyclase"/>
</dbReference>
<dbReference type="RefSeq" id="WP_386044841.1">
    <property type="nucleotide sequence ID" value="NZ_JBHUIO010000005.1"/>
</dbReference>
<evidence type="ECO:0000313" key="4">
    <source>
        <dbReference type="EMBL" id="MFD2169578.1"/>
    </source>
</evidence>
<dbReference type="SUPFAM" id="SSF109604">
    <property type="entry name" value="HD-domain/PDEase-like"/>
    <property type="match status" value="1"/>
</dbReference>
<dbReference type="SUPFAM" id="SSF55073">
    <property type="entry name" value="Nucleotide cyclase"/>
    <property type="match status" value="1"/>
</dbReference>
<sequence>MSLSELPTPLHLLLWVATVAVLALIVTRVVRSRAERSEVSDEPFRSFDHDPLTGLYNHRKIQDVLHSLLVQAKSDDATVSVLLFDLDDFKPINCVYGYEVGDEMLRHVVRVLLAECREQDVLGRYGGDEFILILPDTSPEEAERIAARFQTRLNHEPFRFQQYEEALTISVSIGIATYPDDAQSQSLLVEFALRTTEECKRQGSAKIQRVPSYLQIEKRLDTDSHDLEMYILSLKDKDTHTVQHSEDVARYALILAEALHLPESTKRELYTGALFHDIGKILIPDQILKKPGRLTDLEFDRMKEHVLRSDRLLAEHYTSETMKQAVLCHHERYDGKGYPLGLNGSTIPLVGRIMAIADSFSAMTLDRAYRRGKSIEEGLVEMRRCAGTQFDPELVELFCKAIEERKGQM</sequence>
<evidence type="ECO:0000313" key="5">
    <source>
        <dbReference type="Proteomes" id="UP001597343"/>
    </source>
</evidence>
<keyword evidence="1" id="KW-0472">Membrane</keyword>
<keyword evidence="1" id="KW-1133">Transmembrane helix</keyword>
<proteinExistence type="predicted"/>
<dbReference type="PANTHER" id="PTHR43155">
    <property type="entry name" value="CYCLIC DI-GMP PHOSPHODIESTERASE PA4108-RELATED"/>
    <property type="match status" value="1"/>
</dbReference>
<gene>
    <name evidence="4" type="ORF">ACFSOY_06180</name>
</gene>